<name>A0A0F9PBU6_9ZZZZ</name>
<proteinExistence type="predicted"/>
<accession>A0A0F9PBU6</accession>
<organism evidence="1">
    <name type="scientific">marine sediment metagenome</name>
    <dbReference type="NCBI Taxonomy" id="412755"/>
    <lineage>
        <taxon>unclassified sequences</taxon>
        <taxon>metagenomes</taxon>
        <taxon>ecological metagenomes</taxon>
    </lineage>
</organism>
<protein>
    <submittedName>
        <fullName evidence="1">Uncharacterized protein</fullName>
    </submittedName>
</protein>
<dbReference type="AlphaFoldDB" id="A0A0F9PBU6"/>
<dbReference type="EMBL" id="LAZR01002498">
    <property type="protein sequence ID" value="KKN29285.1"/>
    <property type="molecule type" value="Genomic_DNA"/>
</dbReference>
<gene>
    <name evidence="1" type="ORF">LCGC14_0845910</name>
</gene>
<sequence>MEYTKGERILNKEPYLGKDHYIIWIAGEGKIAEIIAPNQDEAQLMCSAPTMYEALEGISGWLVTSRNGKMPRMDSAIHAVRQALALAKGE</sequence>
<comment type="caution">
    <text evidence="1">The sequence shown here is derived from an EMBL/GenBank/DDBJ whole genome shotgun (WGS) entry which is preliminary data.</text>
</comment>
<evidence type="ECO:0000313" key="1">
    <source>
        <dbReference type="EMBL" id="KKN29285.1"/>
    </source>
</evidence>
<reference evidence="1" key="1">
    <citation type="journal article" date="2015" name="Nature">
        <title>Complex archaea that bridge the gap between prokaryotes and eukaryotes.</title>
        <authorList>
            <person name="Spang A."/>
            <person name="Saw J.H."/>
            <person name="Jorgensen S.L."/>
            <person name="Zaremba-Niedzwiedzka K."/>
            <person name="Martijn J."/>
            <person name="Lind A.E."/>
            <person name="van Eijk R."/>
            <person name="Schleper C."/>
            <person name="Guy L."/>
            <person name="Ettema T.J."/>
        </authorList>
    </citation>
    <scope>NUCLEOTIDE SEQUENCE</scope>
</reference>